<dbReference type="InterPro" id="IPR048478">
    <property type="entry name" value="LSM12_LSM"/>
</dbReference>
<evidence type="ECO:0000313" key="2">
    <source>
        <dbReference type="EMBL" id="CAG9803319.1"/>
    </source>
</evidence>
<dbReference type="Pfam" id="PF09793">
    <property type="entry name" value="AD"/>
    <property type="match status" value="1"/>
</dbReference>
<dbReference type="OrthoDB" id="1057137at2759"/>
<feature type="domain" description="AD" evidence="1">
    <location>
        <begin position="75"/>
        <end position="174"/>
    </location>
</feature>
<keyword evidence="3" id="KW-1185">Reference proteome</keyword>
<reference evidence="2" key="2">
    <citation type="submission" date="2022-10" db="EMBL/GenBank/DDBJ databases">
        <authorList>
            <consortium name="ENA_rothamsted_submissions"/>
            <consortium name="culmorum"/>
            <person name="King R."/>
        </authorList>
    </citation>
    <scope>NUCLEOTIDE SEQUENCE</scope>
</reference>
<accession>A0A9N9RUJ7</accession>
<sequence length="189" mass="21422">MDCFSLGSIVVIKTMHDDLIEGQVMAFDLNTKLLILKNVSENSNRLNNVYIINLPHCKDVSVKKELVGAESAEPQSINLQRLSNRVRNQVEQKKRLVSALKANASEEAQNLYIFLAKMLTVEQVYWNGIDIVVFDDVVIRPPYRVENVEAKSSGKQRELDYIKKLVMNRQKQINSLATSKAPETSSTKN</sequence>
<name>A0A9N9RUJ7_9DIPT</name>
<organism evidence="2 3">
    <name type="scientific">Chironomus riparius</name>
    <dbReference type="NCBI Taxonomy" id="315576"/>
    <lineage>
        <taxon>Eukaryota</taxon>
        <taxon>Metazoa</taxon>
        <taxon>Ecdysozoa</taxon>
        <taxon>Arthropoda</taxon>
        <taxon>Hexapoda</taxon>
        <taxon>Insecta</taxon>
        <taxon>Pterygota</taxon>
        <taxon>Neoptera</taxon>
        <taxon>Endopterygota</taxon>
        <taxon>Diptera</taxon>
        <taxon>Nematocera</taxon>
        <taxon>Chironomoidea</taxon>
        <taxon>Chironomidae</taxon>
        <taxon>Chironominae</taxon>
        <taxon>Chironomus</taxon>
    </lineage>
</organism>
<dbReference type="InterPro" id="IPR047574">
    <property type="entry name" value="AD"/>
</dbReference>
<evidence type="ECO:0000259" key="1">
    <source>
        <dbReference type="PROSITE" id="PS52001"/>
    </source>
</evidence>
<dbReference type="PROSITE" id="PS52001">
    <property type="entry name" value="AD"/>
    <property type="match status" value="1"/>
</dbReference>
<dbReference type="InterPro" id="IPR019181">
    <property type="entry name" value="LSM12_ABD"/>
</dbReference>
<dbReference type="Pfam" id="PF21166">
    <property type="entry name" value="LSM12_LSM"/>
    <property type="match status" value="1"/>
</dbReference>
<dbReference type="SMART" id="SM00995">
    <property type="entry name" value="AD"/>
    <property type="match status" value="1"/>
</dbReference>
<proteinExistence type="predicted"/>
<gene>
    <name evidence="2" type="ORF">CHIRRI_LOCUS6220</name>
</gene>
<evidence type="ECO:0000313" key="3">
    <source>
        <dbReference type="Proteomes" id="UP001153620"/>
    </source>
</evidence>
<dbReference type="AlphaFoldDB" id="A0A9N9RUJ7"/>
<dbReference type="PANTHER" id="PTHR13542">
    <property type="entry name" value="LSM12 HOMOLOG"/>
    <property type="match status" value="1"/>
</dbReference>
<reference evidence="2" key="1">
    <citation type="submission" date="2022-01" db="EMBL/GenBank/DDBJ databases">
        <authorList>
            <person name="King R."/>
        </authorList>
    </citation>
    <scope>NUCLEOTIDE SEQUENCE</scope>
</reference>
<dbReference type="Proteomes" id="UP001153620">
    <property type="component" value="Chromosome 2"/>
</dbReference>
<dbReference type="EMBL" id="OU895878">
    <property type="protein sequence ID" value="CAG9803319.1"/>
    <property type="molecule type" value="Genomic_DNA"/>
</dbReference>
<protein>
    <recommendedName>
        <fullName evidence="1">AD domain-containing protein</fullName>
    </recommendedName>
</protein>
<dbReference type="InterPro" id="IPR039683">
    <property type="entry name" value="Lsm12-like"/>
</dbReference>